<feature type="transmembrane region" description="Helical" evidence="7">
    <location>
        <begin position="162"/>
        <end position="183"/>
    </location>
</feature>
<keyword evidence="3" id="KW-0547">Nucleotide-binding</keyword>
<dbReference type="EMBL" id="BMDJ01000003">
    <property type="protein sequence ID" value="GGI24645.1"/>
    <property type="molecule type" value="Genomic_DNA"/>
</dbReference>
<comment type="caution">
    <text evidence="10">The sequence shown here is derived from an EMBL/GenBank/DDBJ whole genome shotgun (WGS) entry which is preliminary data.</text>
</comment>
<evidence type="ECO:0000256" key="6">
    <source>
        <dbReference type="ARBA" id="ARBA00023136"/>
    </source>
</evidence>
<dbReference type="PROSITE" id="PS00211">
    <property type="entry name" value="ABC_TRANSPORTER_1"/>
    <property type="match status" value="1"/>
</dbReference>
<evidence type="ECO:0000259" key="8">
    <source>
        <dbReference type="PROSITE" id="PS50893"/>
    </source>
</evidence>
<keyword evidence="5 7" id="KW-1133">Transmembrane helix</keyword>
<dbReference type="PROSITE" id="PS50893">
    <property type="entry name" value="ABC_TRANSPORTER_2"/>
    <property type="match status" value="1"/>
</dbReference>
<dbReference type="PROSITE" id="PS50929">
    <property type="entry name" value="ABC_TM1F"/>
    <property type="match status" value="1"/>
</dbReference>
<evidence type="ECO:0000256" key="2">
    <source>
        <dbReference type="ARBA" id="ARBA00022692"/>
    </source>
</evidence>
<dbReference type="Gene3D" id="1.20.1560.10">
    <property type="entry name" value="ABC transporter type 1, transmembrane domain"/>
    <property type="match status" value="1"/>
</dbReference>
<evidence type="ECO:0000313" key="10">
    <source>
        <dbReference type="EMBL" id="GGI24645.1"/>
    </source>
</evidence>
<dbReference type="Pfam" id="PF00664">
    <property type="entry name" value="ABC_membrane"/>
    <property type="match status" value="1"/>
</dbReference>
<dbReference type="Gene3D" id="3.40.50.300">
    <property type="entry name" value="P-loop containing nucleotide triphosphate hydrolases"/>
    <property type="match status" value="1"/>
</dbReference>
<feature type="transmembrane region" description="Helical" evidence="7">
    <location>
        <begin position="271"/>
        <end position="299"/>
    </location>
</feature>
<keyword evidence="4 10" id="KW-0067">ATP-binding</keyword>
<feature type="transmembrane region" description="Helical" evidence="7">
    <location>
        <begin position="311"/>
        <end position="333"/>
    </location>
</feature>
<keyword evidence="2 7" id="KW-0812">Transmembrane</keyword>
<protein>
    <submittedName>
        <fullName evidence="10">ABC transporter ATP-binding protein</fullName>
    </submittedName>
</protein>
<keyword evidence="6 7" id="KW-0472">Membrane</keyword>
<feature type="transmembrane region" description="Helical" evidence="7">
    <location>
        <begin position="42"/>
        <end position="62"/>
    </location>
</feature>
<dbReference type="InterPro" id="IPR039421">
    <property type="entry name" value="Type_1_exporter"/>
</dbReference>
<keyword evidence="11" id="KW-1185">Reference proteome</keyword>
<feature type="domain" description="ABC transmembrane type-1" evidence="9">
    <location>
        <begin position="54"/>
        <end position="334"/>
    </location>
</feature>
<name>A0ABQ2BJ34_9SPHI</name>
<dbReference type="GO" id="GO:0005524">
    <property type="term" value="F:ATP binding"/>
    <property type="evidence" value="ECO:0007669"/>
    <property type="project" value="UniProtKB-KW"/>
</dbReference>
<dbReference type="InterPro" id="IPR027417">
    <property type="entry name" value="P-loop_NTPase"/>
</dbReference>
<dbReference type="SUPFAM" id="SSF90123">
    <property type="entry name" value="ABC transporter transmembrane region"/>
    <property type="match status" value="1"/>
</dbReference>
<gene>
    <name evidence="10" type="ORF">GCM10008119_13690</name>
</gene>
<evidence type="ECO:0000256" key="1">
    <source>
        <dbReference type="ARBA" id="ARBA00004651"/>
    </source>
</evidence>
<dbReference type="InterPro" id="IPR003593">
    <property type="entry name" value="AAA+_ATPase"/>
</dbReference>
<dbReference type="SMART" id="SM00382">
    <property type="entry name" value="AAA"/>
    <property type="match status" value="1"/>
</dbReference>
<accession>A0ABQ2BJ34</accession>
<dbReference type="InterPro" id="IPR011527">
    <property type="entry name" value="ABC1_TM_dom"/>
</dbReference>
<dbReference type="PANTHER" id="PTHR43394:SF1">
    <property type="entry name" value="ATP-BINDING CASSETTE SUB-FAMILY B MEMBER 10, MITOCHONDRIAL"/>
    <property type="match status" value="1"/>
</dbReference>
<reference evidence="11" key="1">
    <citation type="journal article" date="2019" name="Int. J. Syst. Evol. Microbiol.">
        <title>The Global Catalogue of Microorganisms (GCM) 10K type strain sequencing project: providing services to taxonomists for standard genome sequencing and annotation.</title>
        <authorList>
            <consortium name="The Broad Institute Genomics Platform"/>
            <consortium name="The Broad Institute Genome Sequencing Center for Infectious Disease"/>
            <person name="Wu L."/>
            <person name="Ma J."/>
        </authorList>
    </citation>
    <scope>NUCLEOTIDE SEQUENCE [LARGE SCALE GENOMIC DNA]</scope>
    <source>
        <strain evidence="11">CCM 8939</strain>
    </source>
</reference>
<dbReference type="SUPFAM" id="SSF52540">
    <property type="entry name" value="P-loop containing nucleoside triphosphate hydrolases"/>
    <property type="match status" value="1"/>
</dbReference>
<evidence type="ECO:0000256" key="4">
    <source>
        <dbReference type="ARBA" id="ARBA00022840"/>
    </source>
</evidence>
<sequence>MPPQISKNKLNINYSNKWVKFDVYNSLYRNMAKPKEAKKPSVFSLLASYKGLIFLLILFALLSNGINLLLPKIIAEGIDSYTNKTFNLNSILFQFALAIVLVFIFTYLQSIVQTYASERVARDLRTKLSDQISRQSHAYIIQANPSKLLTNLTSDADSIKMFVSQAIVSLASSIFLIVGASILLLMINWKLALCIIAIVPIIGGAFFFVLKKVRVLFIKSREVIDWLNKVISESILGSALIRVINSQQLEYNKFLDANAKARDLGLSILRLFAGLIPIIVFVANLSGLTILVLGGHFVINNTMTLGEFAAFNSYLALIIFPILVIGFMSNVIAQATASYQRIESVLNAAEIKHPGTLTDELIGEVEANNISLTIGQKPILKDISFAAKSGSKTAIIGPTAAGKTQLLYILTGLINPNAGEVLFDGKEINHYNQENFHKQVGFVFQDSIMFNMSIRENIAFSDTVTDESLAKAIQTAELKDFVDSLPEKLNTIVSERGNSLSGGQKQRIMLARALAVNPKILLLDDFTARVDTNTEKRILENIQQNYPGLTLISVTQKIASVENYDKVILLMQGEIIASGTHQELLKSSPEYVQIYNSQQSTSNYELQS</sequence>
<evidence type="ECO:0000256" key="5">
    <source>
        <dbReference type="ARBA" id="ARBA00022989"/>
    </source>
</evidence>
<dbReference type="Proteomes" id="UP000645390">
    <property type="component" value="Unassembled WGS sequence"/>
</dbReference>
<evidence type="ECO:0000256" key="3">
    <source>
        <dbReference type="ARBA" id="ARBA00022741"/>
    </source>
</evidence>
<evidence type="ECO:0000313" key="11">
    <source>
        <dbReference type="Proteomes" id="UP000645390"/>
    </source>
</evidence>
<feature type="transmembrane region" description="Helical" evidence="7">
    <location>
        <begin position="189"/>
        <end position="210"/>
    </location>
</feature>
<dbReference type="InterPro" id="IPR017871">
    <property type="entry name" value="ABC_transporter-like_CS"/>
</dbReference>
<dbReference type="InterPro" id="IPR003439">
    <property type="entry name" value="ABC_transporter-like_ATP-bd"/>
</dbReference>
<organism evidence="10 11">
    <name type="scientific">Pedobacter mendelii</name>
    <dbReference type="NCBI Taxonomy" id="1908240"/>
    <lineage>
        <taxon>Bacteria</taxon>
        <taxon>Pseudomonadati</taxon>
        <taxon>Bacteroidota</taxon>
        <taxon>Sphingobacteriia</taxon>
        <taxon>Sphingobacteriales</taxon>
        <taxon>Sphingobacteriaceae</taxon>
        <taxon>Pedobacter</taxon>
    </lineage>
</organism>
<feature type="transmembrane region" description="Helical" evidence="7">
    <location>
        <begin position="91"/>
        <end position="112"/>
    </location>
</feature>
<comment type="subcellular location">
    <subcellularLocation>
        <location evidence="1">Cell membrane</location>
        <topology evidence="1">Multi-pass membrane protein</topology>
    </subcellularLocation>
</comment>
<evidence type="ECO:0000256" key="7">
    <source>
        <dbReference type="SAM" id="Phobius"/>
    </source>
</evidence>
<feature type="domain" description="ABC transporter" evidence="8">
    <location>
        <begin position="365"/>
        <end position="597"/>
    </location>
</feature>
<dbReference type="Pfam" id="PF00005">
    <property type="entry name" value="ABC_tran"/>
    <property type="match status" value="1"/>
</dbReference>
<dbReference type="InterPro" id="IPR036640">
    <property type="entry name" value="ABC1_TM_sf"/>
</dbReference>
<evidence type="ECO:0000259" key="9">
    <source>
        <dbReference type="PROSITE" id="PS50929"/>
    </source>
</evidence>
<dbReference type="PANTHER" id="PTHR43394">
    <property type="entry name" value="ATP-DEPENDENT PERMEASE MDL1, MITOCHONDRIAL"/>
    <property type="match status" value="1"/>
</dbReference>
<proteinExistence type="predicted"/>